<dbReference type="RefSeq" id="WP_303301244.1">
    <property type="nucleotide sequence ID" value="NZ_BAABDA010000051.1"/>
</dbReference>
<evidence type="ECO:0008006" key="5">
    <source>
        <dbReference type="Google" id="ProtNLM"/>
    </source>
</evidence>
<keyword evidence="1" id="KW-0472">Membrane</keyword>
<accession>A0ABT8WLR9</accession>
<keyword evidence="2" id="KW-0732">Signal</keyword>
<proteinExistence type="predicted"/>
<feature type="transmembrane region" description="Helical" evidence="1">
    <location>
        <begin position="90"/>
        <end position="108"/>
    </location>
</feature>
<keyword evidence="1" id="KW-0812">Transmembrane</keyword>
<sequence length="115" mass="12565">MKIKTNTLFKTISIFMLLLALTFSTNMNASSASVITIPASETPVLSNFIAISGKWWNNDKKKNRCRKCGSRKCKGKCDKPDKPDSIPLDGGLSILLIGGAAFGIRKLFGNKNDKL</sequence>
<feature type="chain" id="PRO_5045487550" description="MYXO-CTERM domain-containing protein" evidence="2">
    <location>
        <begin position="30"/>
        <end position="115"/>
    </location>
</feature>
<evidence type="ECO:0000313" key="3">
    <source>
        <dbReference type="EMBL" id="MDO5974105.1"/>
    </source>
</evidence>
<dbReference type="InterPro" id="IPR058207">
    <property type="entry name" value="PID_CTERM"/>
</dbReference>
<gene>
    <name evidence="3" type="ORF">Q4Q40_07910</name>
</gene>
<evidence type="ECO:0000256" key="1">
    <source>
        <dbReference type="SAM" id="Phobius"/>
    </source>
</evidence>
<dbReference type="Proteomes" id="UP001176806">
    <property type="component" value="Unassembled WGS sequence"/>
</dbReference>
<dbReference type="EMBL" id="JAUOEL010000002">
    <property type="protein sequence ID" value="MDO5974105.1"/>
    <property type="molecule type" value="Genomic_DNA"/>
</dbReference>
<dbReference type="NCBIfam" id="NF046080">
    <property type="entry name" value="PID_CTERM"/>
    <property type="match status" value="1"/>
</dbReference>
<organism evidence="3 4">
    <name type="scientific">Flavivirga jejuensis</name>
    <dbReference type="NCBI Taxonomy" id="870487"/>
    <lineage>
        <taxon>Bacteria</taxon>
        <taxon>Pseudomonadati</taxon>
        <taxon>Bacteroidota</taxon>
        <taxon>Flavobacteriia</taxon>
        <taxon>Flavobacteriales</taxon>
        <taxon>Flavobacteriaceae</taxon>
        <taxon>Flavivirga</taxon>
    </lineage>
</organism>
<feature type="signal peptide" evidence="2">
    <location>
        <begin position="1"/>
        <end position="29"/>
    </location>
</feature>
<evidence type="ECO:0000256" key="2">
    <source>
        <dbReference type="SAM" id="SignalP"/>
    </source>
</evidence>
<evidence type="ECO:0000313" key="4">
    <source>
        <dbReference type="Proteomes" id="UP001176806"/>
    </source>
</evidence>
<keyword evidence="1" id="KW-1133">Transmembrane helix</keyword>
<protein>
    <recommendedName>
        <fullName evidence="5">MYXO-CTERM domain-containing protein</fullName>
    </recommendedName>
</protein>
<keyword evidence="4" id="KW-1185">Reference proteome</keyword>
<comment type="caution">
    <text evidence="3">The sequence shown here is derived from an EMBL/GenBank/DDBJ whole genome shotgun (WGS) entry which is preliminary data.</text>
</comment>
<name>A0ABT8WLR9_9FLAO</name>
<reference evidence="3" key="1">
    <citation type="submission" date="2023-07" db="EMBL/GenBank/DDBJ databases">
        <title>Two novel species in the genus Flavivirga.</title>
        <authorList>
            <person name="Kwon K."/>
        </authorList>
    </citation>
    <scope>NUCLEOTIDE SEQUENCE</scope>
    <source>
        <strain evidence="3">KACC 14158</strain>
    </source>
</reference>